<keyword evidence="1" id="KW-0812">Transmembrane</keyword>
<keyword evidence="1" id="KW-1133">Transmembrane helix</keyword>
<dbReference type="PANTHER" id="PTHR37314">
    <property type="entry name" value="SLR0142 PROTEIN"/>
    <property type="match status" value="1"/>
</dbReference>
<organism evidence="2 3">
    <name type="scientific">Methanosarcina mazei Tuc01</name>
    <dbReference type="NCBI Taxonomy" id="1236903"/>
    <lineage>
        <taxon>Archaea</taxon>
        <taxon>Methanobacteriati</taxon>
        <taxon>Methanobacteriota</taxon>
        <taxon>Stenosarchaea group</taxon>
        <taxon>Methanomicrobia</taxon>
        <taxon>Methanosarcinales</taxon>
        <taxon>Methanosarcinaceae</taxon>
        <taxon>Methanosarcina</taxon>
    </lineage>
</organism>
<feature type="transmembrane region" description="Helical" evidence="1">
    <location>
        <begin position="214"/>
        <end position="236"/>
    </location>
</feature>
<evidence type="ECO:0000313" key="2">
    <source>
        <dbReference type="EMBL" id="AGF97657.1"/>
    </source>
</evidence>
<dbReference type="HOGENOM" id="CLU_079303_0_1_2"/>
<dbReference type="KEGG" id="mmaz:MmTuc01_2342"/>
<reference evidence="2 3" key="1">
    <citation type="journal article" date="2013" name="Genome Announc.">
        <title>Complete Genome of a Methanosarcina mazei Strain Isolated from Sediment Samples from an Amazonian Flooded Area.</title>
        <authorList>
            <person name="Assis das Gracas D."/>
            <person name="Thiago Juca Ramos R."/>
            <person name="Vieira Araujo A.C."/>
            <person name="Zahlouth R."/>
            <person name="Ribeiro Carneiro A."/>
            <person name="Souza Lopes T."/>
            <person name="Azevedo Barauna R."/>
            <person name="Azevedo V."/>
            <person name="Cruz Schneider M.P."/>
            <person name="Pellizari V.H."/>
            <person name="Silva A."/>
        </authorList>
    </citation>
    <scope>NUCLEOTIDE SEQUENCE [LARGE SCALE GENOMIC DNA]</scope>
    <source>
        <strain evidence="2 3">Tuc01</strain>
    </source>
</reference>
<feature type="transmembrane region" description="Helical" evidence="1">
    <location>
        <begin position="101"/>
        <end position="121"/>
    </location>
</feature>
<sequence length="307" mass="33347">MLTFFPCEAVTTLKFPKTPEKSSLIEKEFIRYLFQTLKNERKTRLHSFTPESVELGILLAIVGGFLDAYTFVGRGGVFANAQTGNVVLMGIEAATGEWGRAMLHAVPVLAFILGVITAEIIKKPSMRLFVQDAGKAVLILEIAVLFIIGFIPYTSPNIIVTVAISFVSAVQVSSFRKLAGSTYNTTMITGNLRSATQEVYTAVTKKDSESALQAFRFSTINLSFLAGAISGGLLTSVIGVKAVWIAVIVLICSVILFSADENENKNLLFEYKDSGIIDKKDSGTINKKDSGIINKKDSGIINKRLSE</sequence>
<evidence type="ECO:0008006" key="4">
    <source>
        <dbReference type="Google" id="ProtNLM"/>
    </source>
</evidence>
<dbReference type="Pfam" id="PF06912">
    <property type="entry name" value="DUF1275"/>
    <property type="match status" value="1"/>
</dbReference>
<dbReference type="InterPro" id="IPR010699">
    <property type="entry name" value="DUF1275"/>
</dbReference>
<feature type="transmembrane region" description="Helical" evidence="1">
    <location>
        <begin position="133"/>
        <end position="152"/>
    </location>
</feature>
<accession>M1PAV4</accession>
<feature type="transmembrane region" description="Helical" evidence="1">
    <location>
        <begin position="52"/>
        <end position="72"/>
    </location>
</feature>
<protein>
    <recommendedName>
        <fullName evidence="4">DUF1275 domain-containing protein</fullName>
    </recommendedName>
</protein>
<name>M1PAV4_METMZ</name>
<feature type="transmembrane region" description="Helical" evidence="1">
    <location>
        <begin position="242"/>
        <end position="259"/>
    </location>
</feature>
<dbReference type="BioCyc" id="MMAZ1236903:G139K-2239-MONOMER"/>
<keyword evidence="1" id="KW-0472">Membrane</keyword>
<gene>
    <name evidence="2" type="ORF">MmTuc01_2342</name>
</gene>
<evidence type="ECO:0000256" key="1">
    <source>
        <dbReference type="SAM" id="Phobius"/>
    </source>
</evidence>
<dbReference type="Proteomes" id="UP000011718">
    <property type="component" value="Chromosome"/>
</dbReference>
<proteinExistence type="predicted"/>
<evidence type="ECO:0000313" key="3">
    <source>
        <dbReference type="Proteomes" id="UP000011718"/>
    </source>
</evidence>
<dbReference type="PANTHER" id="PTHR37314:SF4">
    <property type="entry name" value="UPF0700 TRANSMEMBRANE PROTEIN YOAK"/>
    <property type="match status" value="1"/>
</dbReference>
<dbReference type="AlphaFoldDB" id="M1PAV4"/>
<dbReference type="EMBL" id="CP004144">
    <property type="protein sequence ID" value="AGF97657.1"/>
    <property type="molecule type" value="Genomic_DNA"/>
</dbReference>